<reference evidence="2 3" key="1">
    <citation type="submission" date="2023-04" db="EMBL/GenBank/DDBJ databases">
        <title>Complete genome sequence of Alisedimentitalea scapharcae.</title>
        <authorList>
            <person name="Rong J.-C."/>
            <person name="Yi M.-L."/>
            <person name="Zhao Q."/>
        </authorList>
    </citation>
    <scope>NUCLEOTIDE SEQUENCE [LARGE SCALE GENOMIC DNA]</scope>
    <source>
        <strain evidence="2 3">KCTC 42119</strain>
    </source>
</reference>
<gene>
    <name evidence="2" type="ORF">QEZ52_15820</name>
</gene>
<proteinExistence type="predicted"/>
<keyword evidence="1" id="KW-0732">Signal</keyword>
<evidence type="ECO:0000313" key="2">
    <source>
        <dbReference type="EMBL" id="WZK88061.1"/>
    </source>
</evidence>
<accession>A0ABZ2XPQ4</accession>
<keyword evidence="3" id="KW-1185">Reference proteome</keyword>
<feature type="signal peptide" evidence="1">
    <location>
        <begin position="1"/>
        <end position="21"/>
    </location>
</feature>
<dbReference type="Proteomes" id="UP001623232">
    <property type="component" value="Chromosome"/>
</dbReference>
<protein>
    <submittedName>
        <fullName evidence="2">Uncharacterized protein</fullName>
    </submittedName>
</protein>
<evidence type="ECO:0000256" key="1">
    <source>
        <dbReference type="SAM" id="SignalP"/>
    </source>
</evidence>
<feature type="chain" id="PRO_5045860546" evidence="1">
    <location>
        <begin position="22"/>
        <end position="256"/>
    </location>
</feature>
<sequence>MKTCILTTVALTVAFSSPVFADWRFSAGPSPMAFVQAGQSTLELGCDRIRFAPAGDKTTQDIAAKQGLSLRFLTAGAVEIAAFQVGQDNADLRVGDGNVVDIVLWDKADHAFVMDQMAAHMSVNLSGQETEMSYGLFDLNGSGAAIKSLRSACDDSPQETVAYEAPEGVVYCGGGGVKRQIEYLILANPADDWDARVTVNGETTKAMTAYSYFGNAQPPQGFVVALLGQDRSEFLIFQDGGDHWLEFGDYRYDQCN</sequence>
<organism evidence="2 3">
    <name type="scientific">Aliisedimentitalea scapharcae</name>
    <dbReference type="NCBI Taxonomy" id="1524259"/>
    <lineage>
        <taxon>Bacteria</taxon>
        <taxon>Pseudomonadati</taxon>
        <taxon>Pseudomonadota</taxon>
        <taxon>Alphaproteobacteria</taxon>
        <taxon>Rhodobacterales</taxon>
        <taxon>Roseobacteraceae</taxon>
        <taxon>Aliisedimentitalea</taxon>
    </lineage>
</organism>
<dbReference type="RefSeq" id="WP_406645421.1">
    <property type="nucleotide sequence ID" value="NZ_CP123584.1"/>
</dbReference>
<dbReference type="EMBL" id="CP123584">
    <property type="protein sequence ID" value="WZK88061.1"/>
    <property type="molecule type" value="Genomic_DNA"/>
</dbReference>
<evidence type="ECO:0000313" key="3">
    <source>
        <dbReference type="Proteomes" id="UP001623232"/>
    </source>
</evidence>
<name>A0ABZ2XPQ4_9RHOB</name>